<dbReference type="Proteomes" id="UP000309667">
    <property type="component" value="Unassembled WGS sequence"/>
</dbReference>
<keyword evidence="2" id="KW-1185">Reference proteome</keyword>
<organism evidence="1 2">
    <name type="scientific">Rhizobium rhizophilum</name>
    <dbReference type="NCBI Taxonomy" id="1850373"/>
    <lineage>
        <taxon>Bacteria</taxon>
        <taxon>Pseudomonadati</taxon>
        <taxon>Pseudomonadota</taxon>
        <taxon>Alphaproteobacteria</taxon>
        <taxon>Hyphomicrobiales</taxon>
        <taxon>Rhizobiaceae</taxon>
        <taxon>Rhizobium/Agrobacterium group</taxon>
        <taxon>Rhizobium</taxon>
    </lineage>
</organism>
<protein>
    <submittedName>
        <fullName evidence="1">Uncharacterized protein</fullName>
    </submittedName>
</protein>
<name>A0ABY2QU39_9HYPH</name>
<evidence type="ECO:0000313" key="2">
    <source>
        <dbReference type="Proteomes" id="UP000309667"/>
    </source>
</evidence>
<accession>A0ABY2QU39</accession>
<proteinExistence type="predicted"/>
<sequence>MSLLAPIILLASGIPSLPPAPIGDEFPANSKGVAAIIFEFSDYGGRTATMRAKVNQASVESWCGAWSPSDATCATSREIDDQVYEARANCETGDLWTEGRHFTFAGPETENELFYGYITVKDAETGNRVGLSNSERGREFAAMWLKLCPMGWPYKDVAIEPTFESEDRYGEFMGHNGSTMFHHQKQHIIVYADPKPSIAGSIKPDTVLFRGWAVPNEGISGIAYTFKKGCDPAPYLVTGYDNGSFQLTLRGQAPVREGCKVVGYSDKGPNATLVFDRGE</sequence>
<gene>
    <name evidence="1" type="ORF">E9677_18760</name>
</gene>
<reference evidence="1 2" key="1">
    <citation type="submission" date="2019-04" db="EMBL/GenBank/DDBJ databases">
        <title>Genome sequence of strain 7209-2.</title>
        <authorList>
            <person name="Gao J."/>
            <person name="Sun J."/>
        </authorList>
    </citation>
    <scope>NUCLEOTIDE SEQUENCE [LARGE SCALE GENOMIC DNA]</scope>
    <source>
        <strain evidence="1 2">7209-2</strain>
    </source>
</reference>
<dbReference type="EMBL" id="STGT01000004">
    <property type="protein sequence ID" value="THV12757.1"/>
    <property type="molecule type" value="Genomic_DNA"/>
</dbReference>
<evidence type="ECO:0000313" key="1">
    <source>
        <dbReference type="EMBL" id="THV12757.1"/>
    </source>
</evidence>
<comment type="caution">
    <text evidence="1">The sequence shown here is derived from an EMBL/GenBank/DDBJ whole genome shotgun (WGS) entry which is preliminary data.</text>
</comment>
<dbReference type="RefSeq" id="WP_136559546.1">
    <property type="nucleotide sequence ID" value="NZ_STGT01000004.1"/>
</dbReference>